<dbReference type="InterPro" id="IPR050343">
    <property type="entry name" value="RsuA_PseudoU_synthase"/>
</dbReference>
<dbReference type="InterPro" id="IPR036986">
    <property type="entry name" value="S4_RNA-bd_sf"/>
</dbReference>
<comment type="catalytic activity">
    <reaction evidence="4">
        <text>uridine(516) in 16S rRNA = pseudouridine(516) in 16S rRNA</text>
        <dbReference type="Rhea" id="RHEA:38867"/>
        <dbReference type="Rhea" id="RHEA-COMP:10089"/>
        <dbReference type="Rhea" id="RHEA-COMP:10090"/>
        <dbReference type="ChEBI" id="CHEBI:65314"/>
        <dbReference type="ChEBI" id="CHEBI:65315"/>
        <dbReference type="EC" id="5.4.99.19"/>
    </reaction>
</comment>
<name>A0ABT4JWX6_9GAMM</name>
<evidence type="ECO:0000313" key="10">
    <source>
        <dbReference type="Proteomes" id="UP001149719"/>
    </source>
</evidence>
<dbReference type="InterPro" id="IPR020094">
    <property type="entry name" value="TruA/RsuA/RluB/E/F_N"/>
</dbReference>
<accession>A0ABT4JWX6</accession>
<dbReference type="SMART" id="SM00363">
    <property type="entry name" value="S4"/>
    <property type="match status" value="1"/>
</dbReference>
<dbReference type="Proteomes" id="UP001149719">
    <property type="component" value="Unassembled WGS sequence"/>
</dbReference>
<gene>
    <name evidence="9" type="ORF">O1D97_14185</name>
</gene>
<dbReference type="PANTHER" id="PTHR47683:SF4">
    <property type="entry name" value="PSEUDOURIDINE SYNTHASE"/>
    <property type="match status" value="1"/>
</dbReference>
<dbReference type="EMBL" id="JAPUBN010000019">
    <property type="protein sequence ID" value="MCZ2722726.1"/>
    <property type="molecule type" value="Genomic_DNA"/>
</dbReference>
<comment type="similarity">
    <text evidence="1 7">Belongs to the pseudouridine synthase RsuA family.</text>
</comment>
<evidence type="ECO:0000256" key="3">
    <source>
        <dbReference type="ARBA" id="ARBA00023235"/>
    </source>
</evidence>
<evidence type="ECO:0000256" key="2">
    <source>
        <dbReference type="ARBA" id="ARBA00022884"/>
    </source>
</evidence>
<dbReference type="PROSITE" id="PS01149">
    <property type="entry name" value="PSI_RSU"/>
    <property type="match status" value="1"/>
</dbReference>
<dbReference type="InterPro" id="IPR000748">
    <property type="entry name" value="PsdUridine_synth_RsuA/RluB/E/F"/>
</dbReference>
<keyword evidence="2 6" id="KW-0694">RNA-binding</keyword>
<dbReference type="PANTHER" id="PTHR47683">
    <property type="entry name" value="PSEUDOURIDINE SYNTHASE FAMILY PROTEIN-RELATED"/>
    <property type="match status" value="1"/>
</dbReference>
<evidence type="ECO:0000259" key="8">
    <source>
        <dbReference type="SMART" id="SM00363"/>
    </source>
</evidence>
<dbReference type="InterPro" id="IPR002942">
    <property type="entry name" value="S4_RNA-bd"/>
</dbReference>
<dbReference type="SUPFAM" id="SSF55120">
    <property type="entry name" value="Pseudouridine synthase"/>
    <property type="match status" value="1"/>
</dbReference>
<dbReference type="NCBIfam" id="TIGR00093">
    <property type="entry name" value="pseudouridine synthase"/>
    <property type="match status" value="1"/>
</dbReference>
<dbReference type="InterPro" id="IPR020103">
    <property type="entry name" value="PsdUridine_synth_cat_dom_sf"/>
</dbReference>
<comment type="caution">
    <text evidence="9">The sequence shown here is derived from an EMBL/GenBank/DDBJ whole genome shotgun (WGS) entry which is preliminary data.</text>
</comment>
<dbReference type="SUPFAM" id="SSF55174">
    <property type="entry name" value="Alpha-L RNA-binding motif"/>
    <property type="match status" value="1"/>
</dbReference>
<keyword evidence="10" id="KW-1185">Reference proteome</keyword>
<feature type="domain" description="RNA-binding S4" evidence="8">
    <location>
        <begin position="1"/>
        <end position="60"/>
    </location>
</feature>
<evidence type="ECO:0000256" key="5">
    <source>
        <dbReference type="ARBA" id="ARBA00037590"/>
    </source>
</evidence>
<dbReference type="CDD" id="cd00165">
    <property type="entry name" value="S4"/>
    <property type="match status" value="1"/>
</dbReference>
<evidence type="ECO:0000256" key="7">
    <source>
        <dbReference type="RuleBase" id="RU003887"/>
    </source>
</evidence>
<dbReference type="Gene3D" id="3.30.70.580">
    <property type="entry name" value="Pseudouridine synthase I, catalytic domain, N-terminal subdomain"/>
    <property type="match status" value="1"/>
</dbReference>
<protein>
    <recommendedName>
        <fullName evidence="7">Pseudouridine synthase</fullName>
        <ecNumber evidence="7">5.4.99.-</ecNumber>
    </recommendedName>
</protein>
<comment type="function">
    <text evidence="5">Responsible for synthesis of pseudouridine from uracil-516 in 16S ribosomal RNA.</text>
</comment>
<dbReference type="RefSeq" id="WP_269126594.1">
    <property type="nucleotide sequence ID" value="NZ_JAPUBN010000019.1"/>
</dbReference>
<dbReference type="Gene3D" id="3.30.70.1560">
    <property type="entry name" value="Alpha-L RNA-binding motif"/>
    <property type="match status" value="1"/>
</dbReference>
<reference evidence="9" key="1">
    <citation type="submission" date="2022-12" db="EMBL/GenBank/DDBJ databases">
        <title>Marinomonas 15G1-11 sp. nov, isolated from marine algae.</title>
        <authorList>
            <person name="Butt M."/>
            <person name="Choi D.G."/>
            <person name="Kim J.M."/>
            <person name="Lee J.K."/>
            <person name="Baek J.H."/>
            <person name="Jeon C.O."/>
        </authorList>
    </citation>
    <scope>NUCLEOTIDE SEQUENCE</scope>
    <source>
        <strain evidence="9">15G1-11</strain>
    </source>
</reference>
<evidence type="ECO:0000256" key="4">
    <source>
        <dbReference type="ARBA" id="ARBA00036749"/>
    </source>
</evidence>
<dbReference type="EC" id="5.4.99.-" evidence="7"/>
<keyword evidence="3 7" id="KW-0413">Isomerase</keyword>
<dbReference type="PROSITE" id="PS50889">
    <property type="entry name" value="S4"/>
    <property type="match status" value="1"/>
</dbReference>
<proteinExistence type="inferred from homology"/>
<organism evidence="9 10">
    <name type="scientific">Marinomonas phaeophyticola</name>
    <dbReference type="NCBI Taxonomy" id="3004091"/>
    <lineage>
        <taxon>Bacteria</taxon>
        <taxon>Pseudomonadati</taxon>
        <taxon>Pseudomonadota</taxon>
        <taxon>Gammaproteobacteria</taxon>
        <taxon>Oceanospirillales</taxon>
        <taxon>Oceanospirillaceae</taxon>
        <taxon>Marinomonas</taxon>
    </lineage>
</organism>
<sequence>MRLDFYLSHAEGMSRKDAKLNITRGRIKINSTVVKKANTQVKESDEVTLDGVTVGWPSERYYMLHKPVDYVCATQDDEHATVLDLIPANLHKDLKVVGRLDIDTTGLLLLTTDGQWLHKITSPKHECSKTYIVHLSTPITTNAITELSNGIMLHGESAPTLPADVELISERCIRLSIKEGKYHQVKRMLAAVGNHVDTLHRESIGSLSLGEELALGEFRTLTEGEINALS</sequence>
<dbReference type="Pfam" id="PF00849">
    <property type="entry name" value="PseudoU_synth_2"/>
    <property type="match status" value="1"/>
</dbReference>
<evidence type="ECO:0000313" key="9">
    <source>
        <dbReference type="EMBL" id="MCZ2722726.1"/>
    </source>
</evidence>
<evidence type="ECO:0000256" key="1">
    <source>
        <dbReference type="ARBA" id="ARBA00008348"/>
    </source>
</evidence>
<dbReference type="InterPro" id="IPR018496">
    <property type="entry name" value="PsdUridine_synth_RsuA/RluB_CS"/>
</dbReference>
<evidence type="ECO:0000256" key="6">
    <source>
        <dbReference type="PROSITE-ProRule" id="PRU00182"/>
    </source>
</evidence>
<dbReference type="CDD" id="cd02553">
    <property type="entry name" value="PseudoU_synth_RsuA"/>
    <property type="match status" value="1"/>
</dbReference>
<dbReference type="InterPro" id="IPR042092">
    <property type="entry name" value="PsdUridine_s_RsuA/RluB/E/F_cat"/>
</dbReference>
<dbReference type="Gene3D" id="3.10.290.10">
    <property type="entry name" value="RNA-binding S4 domain"/>
    <property type="match status" value="1"/>
</dbReference>
<dbReference type="Pfam" id="PF01479">
    <property type="entry name" value="S4"/>
    <property type="match status" value="1"/>
</dbReference>
<dbReference type="InterPro" id="IPR006145">
    <property type="entry name" value="PsdUridine_synth_RsuA/RluA"/>
</dbReference>